<keyword evidence="3" id="KW-1185">Reference proteome</keyword>
<dbReference type="OrthoDB" id="3363151at2759"/>
<dbReference type="Proteomes" id="UP000249619">
    <property type="component" value="Unassembled WGS sequence"/>
</dbReference>
<evidence type="ECO:0008006" key="4">
    <source>
        <dbReference type="Google" id="ProtNLM"/>
    </source>
</evidence>
<protein>
    <recommendedName>
        <fullName evidence="4">Acyltransferase 3 domain-containing protein</fullName>
    </recommendedName>
</protein>
<feature type="transmembrane region" description="Helical" evidence="1">
    <location>
        <begin position="398"/>
        <end position="422"/>
    </location>
</feature>
<evidence type="ECO:0000256" key="1">
    <source>
        <dbReference type="SAM" id="Phobius"/>
    </source>
</evidence>
<organism evidence="2 3">
    <name type="scientific">Stemphylium lycopersici</name>
    <name type="common">Tomato gray leaf spot disease fungus</name>
    <name type="synonym">Thyrospora lycopersici</name>
    <dbReference type="NCBI Taxonomy" id="183478"/>
    <lineage>
        <taxon>Eukaryota</taxon>
        <taxon>Fungi</taxon>
        <taxon>Dikarya</taxon>
        <taxon>Ascomycota</taxon>
        <taxon>Pezizomycotina</taxon>
        <taxon>Dothideomycetes</taxon>
        <taxon>Pleosporomycetidae</taxon>
        <taxon>Pleosporales</taxon>
        <taxon>Pleosporineae</taxon>
        <taxon>Pleosporaceae</taxon>
        <taxon>Stemphylium</taxon>
    </lineage>
</organism>
<sequence>MKSDLLSSPLAMFTSLSSPHITNIAIKQDYLIGLRGLFVVQSFLFVFFQAFLPAAVPDSKNVEGPTYQIVLRKTFSVLFCNPSLIYGWIIFLSARTICLPYLANKTREVGASSIFRRGVRLWIPTFIAYSLAAAAFSTASTDYISEFVESTGNLSTGAPLRMRNFLVYFNSLFQIFWLNKDYHLQAANQVFPSGTLWIVSVIFQQSYTVYMTMVIVPATRTSWRVKAMLAFIIAAFWVQSWAWYSVTGLLIADAVFNMDFQFRSRKGLEVGKLSLPLWPLYAAMLFTGVVLQFLFISWKTDMRGNELHGHTGIYTGGMLNERMDEDQPMARVDNYLIILGSMLLIETFEWPRRVLCGELFVALGRRSFSFFLMQPLIIYTVGIKLFQHMANAGSTTALSGFICFLVCAPLVGIVAEVFYRIVDLPSVVIARGFWALFSFVGLSNIGNARIAGLTDTLFITTGIRFSTALLDDVPFNLLVKRLRADIYLPLLSNS</sequence>
<proteinExistence type="predicted"/>
<feature type="transmembrane region" description="Helical" evidence="1">
    <location>
        <begin position="194"/>
        <end position="216"/>
    </location>
</feature>
<keyword evidence="1" id="KW-1133">Transmembrane helix</keyword>
<keyword evidence="1" id="KW-0812">Transmembrane</keyword>
<feature type="transmembrane region" description="Helical" evidence="1">
    <location>
        <begin position="34"/>
        <end position="56"/>
    </location>
</feature>
<dbReference type="AlphaFoldDB" id="A0A364NEY5"/>
<feature type="transmembrane region" description="Helical" evidence="1">
    <location>
        <begin position="228"/>
        <end position="256"/>
    </location>
</feature>
<feature type="transmembrane region" description="Helical" evidence="1">
    <location>
        <begin position="77"/>
        <end position="102"/>
    </location>
</feature>
<comment type="caution">
    <text evidence="2">The sequence shown here is derived from an EMBL/GenBank/DDBJ whole genome shotgun (WGS) entry which is preliminary data.</text>
</comment>
<evidence type="ECO:0000313" key="2">
    <source>
        <dbReference type="EMBL" id="RAR15884.1"/>
    </source>
</evidence>
<dbReference type="EMBL" id="QGDH01000007">
    <property type="protein sequence ID" value="RAR15884.1"/>
    <property type="molecule type" value="Genomic_DNA"/>
</dbReference>
<reference evidence="3" key="1">
    <citation type="submission" date="2018-05" db="EMBL/GenBank/DDBJ databases">
        <title>Draft genome sequence of Stemphylium lycopersici strain CIDEFI 213.</title>
        <authorList>
            <person name="Medina R."/>
            <person name="Franco M.E.E."/>
            <person name="Lucentini C.G."/>
            <person name="Saparrat M.C.N."/>
            <person name="Balatti P.A."/>
        </authorList>
    </citation>
    <scope>NUCLEOTIDE SEQUENCE [LARGE SCALE GENOMIC DNA]</scope>
    <source>
        <strain evidence="3">CIDEFI 213</strain>
    </source>
</reference>
<feature type="transmembrane region" description="Helical" evidence="1">
    <location>
        <begin position="276"/>
        <end position="296"/>
    </location>
</feature>
<accession>A0A364NEY5</accession>
<evidence type="ECO:0000313" key="3">
    <source>
        <dbReference type="Proteomes" id="UP000249619"/>
    </source>
</evidence>
<keyword evidence="1" id="KW-0472">Membrane</keyword>
<feature type="transmembrane region" description="Helical" evidence="1">
    <location>
        <begin position="428"/>
        <end position="445"/>
    </location>
</feature>
<gene>
    <name evidence="2" type="ORF">DDE83_000681</name>
</gene>
<name>A0A364NEY5_STELY</name>
<feature type="transmembrane region" description="Helical" evidence="1">
    <location>
        <begin position="122"/>
        <end position="144"/>
    </location>
</feature>